<organism evidence="2 3">
    <name type="scientific">Jaapia argillacea MUCL 33604</name>
    <dbReference type="NCBI Taxonomy" id="933084"/>
    <lineage>
        <taxon>Eukaryota</taxon>
        <taxon>Fungi</taxon>
        <taxon>Dikarya</taxon>
        <taxon>Basidiomycota</taxon>
        <taxon>Agaricomycotina</taxon>
        <taxon>Agaricomycetes</taxon>
        <taxon>Agaricomycetidae</taxon>
        <taxon>Jaapiales</taxon>
        <taxon>Jaapiaceae</taxon>
        <taxon>Jaapia</taxon>
    </lineage>
</organism>
<dbReference type="Proteomes" id="UP000027265">
    <property type="component" value="Unassembled WGS sequence"/>
</dbReference>
<evidence type="ECO:0000313" key="3">
    <source>
        <dbReference type="Proteomes" id="UP000027265"/>
    </source>
</evidence>
<dbReference type="AlphaFoldDB" id="A0A067PHH3"/>
<feature type="compositionally biased region" description="Polar residues" evidence="1">
    <location>
        <begin position="82"/>
        <end position="101"/>
    </location>
</feature>
<sequence>MQVQMGSGAEGVKERVKSCGITFHDVASSLGRLKRGVPRCPNSMGSSKRWECQSQRHQNQQAQSLHRVEKYITVATTATSSSNRWNLIHPSSPNQHGQSVPSRKKKSFELGAQSSSPSPPWGDSPRNDKFTPLTGVPTLVMDETSIVDDG</sequence>
<protein>
    <submittedName>
        <fullName evidence="2">Uncharacterized protein</fullName>
    </submittedName>
</protein>
<gene>
    <name evidence="2" type="ORF">JAAARDRAFT_584778</name>
</gene>
<dbReference type="HOGENOM" id="CLU_1740799_0_0_1"/>
<feature type="region of interest" description="Disordered" evidence="1">
    <location>
        <begin position="37"/>
        <end position="64"/>
    </location>
</feature>
<accession>A0A067PHH3</accession>
<dbReference type="EMBL" id="KL197760">
    <property type="protein sequence ID" value="KDQ50427.1"/>
    <property type="molecule type" value="Genomic_DNA"/>
</dbReference>
<evidence type="ECO:0000256" key="1">
    <source>
        <dbReference type="SAM" id="MobiDB-lite"/>
    </source>
</evidence>
<evidence type="ECO:0000313" key="2">
    <source>
        <dbReference type="EMBL" id="KDQ50427.1"/>
    </source>
</evidence>
<dbReference type="InParanoid" id="A0A067PHH3"/>
<proteinExistence type="predicted"/>
<reference evidence="3" key="1">
    <citation type="journal article" date="2014" name="Proc. Natl. Acad. Sci. U.S.A.">
        <title>Extensive sampling of basidiomycete genomes demonstrates inadequacy of the white-rot/brown-rot paradigm for wood decay fungi.</title>
        <authorList>
            <person name="Riley R."/>
            <person name="Salamov A.A."/>
            <person name="Brown D.W."/>
            <person name="Nagy L.G."/>
            <person name="Floudas D."/>
            <person name="Held B.W."/>
            <person name="Levasseur A."/>
            <person name="Lombard V."/>
            <person name="Morin E."/>
            <person name="Otillar R."/>
            <person name="Lindquist E.A."/>
            <person name="Sun H."/>
            <person name="LaButti K.M."/>
            <person name="Schmutz J."/>
            <person name="Jabbour D."/>
            <person name="Luo H."/>
            <person name="Baker S.E."/>
            <person name="Pisabarro A.G."/>
            <person name="Walton J.D."/>
            <person name="Blanchette R.A."/>
            <person name="Henrissat B."/>
            <person name="Martin F."/>
            <person name="Cullen D."/>
            <person name="Hibbett D.S."/>
            <person name="Grigoriev I.V."/>
        </authorList>
    </citation>
    <scope>NUCLEOTIDE SEQUENCE [LARGE SCALE GENOMIC DNA]</scope>
    <source>
        <strain evidence="3">MUCL 33604</strain>
    </source>
</reference>
<keyword evidence="3" id="KW-1185">Reference proteome</keyword>
<feature type="compositionally biased region" description="Low complexity" evidence="1">
    <location>
        <begin position="53"/>
        <end position="63"/>
    </location>
</feature>
<feature type="region of interest" description="Disordered" evidence="1">
    <location>
        <begin position="82"/>
        <end position="150"/>
    </location>
</feature>
<name>A0A067PHH3_9AGAM</name>